<dbReference type="Proteomes" id="UP000254807">
    <property type="component" value="Unassembled WGS sequence"/>
</dbReference>
<feature type="compositionally biased region" description="Polar residues" evidence="2">
    <location>
        <begin position="157"/>
        <end position="170"/>
    </location>
</feature>
<dbReference type="SUPFAM" id="SSF158499">
    <property type="entry name" value="DnaD domain-like"/>
    <property type="match status" value="1"/>
</dbReference>
<comment type="similarity">
    <text evidence="1">Belongs to the DnaB/DnaD family.</text>
</comment>
<reference evidence="4 5" key="1">
    <citation type="submission" date="2018-06" db="EMBL/GenBank/DDBJ databases">
        <authorList>
            <consortium name="Pathogen Informatics"/>
            <person name="Doyle S."/>
        </authorList>
    </citation>
    <scope>NUCLEOTIDE SEQUENCE [LARGE SCALE GENOMIC DNA]</scope>
    <source>
        <strain evidence="4 5">NCTC12360</strain>
    </source>
</reference>
<protein>
    <submittedName>
        <fullName evidence="4">DnaD domain protein</fullName>
    </submittedName>
</protein>
<dbReference type="InterPro" id="IPR034829">
    <property type="entry name" value="DnaD-like_sf"/>
</dbReference>
<keyword evidence="5" id="KW-1185">Reference proteome</keyword>
<dbReference type="EMBL" id="UFYW01000001">
    <property type="protein sequence ID" value="STD82122.1"/>
    <property type="molecule type" value="Genomic_DNA"/>
</dbReference>
<organism evidence="4 5">
    <name type="scientific">Enterococcus gallinarum</name>
    <dbReference type="NCBI Taxonomy" id="1353"/>
    <lineage>
        <taxon>Bacteria</taxon>
        <taxon>Bacillati</taxon>
        <taxon>Bacillota</taxon>
        <taxon>Bacilli</taxon>
        <taxon>Lactobacillales</taxon>
        <taxon>Enterococcaceae</taxon>
        <taxon>Enterococcus</taxon>
    </lineage>
</organism>
<dbReference type="InterPro" id="IPR006343">
    <property type="entry name" value="DnaB/C_C"/>
</dbReference>
<accession>A0A376GWQ9</accession>
<dbReference type="PANTHER" id="PTHR37293:SF5">
    <property type="entry name" value="DNA REPLICATION PROTEIN"/>
    <property type="match status" value="1"/>
</dbReference>
<evidence type="ECO:0000256" key="1">
    <source>
        <dbReference type="ARBA" id="ARBA00093462"/>
    </source>
</evidence>
<dbReference type="PANTHER" id="PTHR37293">
    <property type="entry name" value="PHAGE REPLICATION PROTEIN-RELATED"/>
    <property type="match status" value="1"/>
</dbReference>
<proteinExistence type="inferred from homology"/>
<evidence type="ECO:0000313" key="4">
    <source>
        <dbReference type="EMBL" id="STD82122.1"/>
    </source>
</evidence>
<dbReference type="RefSeq" id="WP_060814700.1">
    <property type="nucleotide sequence ID" value="NZ_JBHULA010000013.1"/>
</dbReference>
<evidence type="ECO:0000313" key="5">
    <source>
        <dbReference type="Proteomes" id="UP000254807"/>
    </source>
</evidence>
<gene>
    <name evidence="4" type="ORF">NCTC12360_00541</name>
</gene>
<feature type="domain" description="DnaB/C C-terminal" evidence="3">
    <location>
        <begin position="187"/>
        <end position="255"/>
    </location>
</feature>
<feature type="region of interest" description="Disordered" evidence="2">
    <location>
        <begin position="157"/>
        <end position="176"/>
    </location>
</feature>
<evidence type="ECO:0000259" key="3">
    <source>
        <dbReference type="Pfam" id="PF07261"/>
    </source>
</evidence>
<dbReference type="OrthoDB" id="1821976at2"/>
<dbReference type="AlphaFoldDB" id="A0A376GWQ9"/>
<dbReference type="NCBIfam" id="TIGR01446">
    <property type="entry name" value="DnaD_dom"/>
    <property type="match status" value="1"/>
</dbReference>
<dbReference type="InterPro" id="IPR053162">
    <property type="entry name" value="DnaD"/>
</dbReference>
<dbReference type="Pfam" id="PF07261">
    <property type="entry name" value="DnaB_2"/>
    <property type="match status" value="1"/>
</dbReference>
<evidence type="ECO:0000256" key="2">
    <source>
        <dbReference type="SAM" id="MobiDB-lite"/>
    </source>
</evidence>
<dbReference type="Gene3D" id="1.10.10.630">
    <property type="entry name" value="DnaD domain-like"/>
    <property type="match status" value="1"/>
</dbReference>
<name>A0A376GWQ9_ENTGA</name>
<sequence>MAIYRQLHTTFWKDKRVGEWSREQKLFFMYLLTNDYTTQCGVYEFNRRYAKFELDMTAEEIKTNIDFLVSEGRIAFNEKSEELMIVNWLKYNSARSPKVAAVIDKELKEIKTLEFAETVIMKCQEYGYPITTEKPKENTVSIGYGYVIDTISQPTQHITNTEPSPSSAQSAHGAREDTVAVVGPNPYQLYQEVFGVLNSVAAEEIKYWVQDLGKEMVCEAMKRAAFKQKSCGYAKGIMQKWVAKNIKTMAQVKADDVRHENQSSYTKQAIHTEPIPEWLDDPEGYNARKEAEIMERLRKEAGDDPFGN</sequence>